<dbReference type="EMBL" id="VCGU01000003">
    <property type="protein sequence ID" value="TRY78112.1"/>
    <property type="molecule type" value="Genomic_DNA"/>
</dbReference>
<evidence type="ECO:0000256" key="1">
    <source>
        <dbReference type="SAM" id="MobiDB-lite"/>
    </source>
</evidence>
<dbReference type="STRING" id="6832.A0A553PKA5"/>
<organism evidence="2 3">
    <name type="scientific">Tigriopus californicus</name>
    <name type="common">Marine copepod</name>
    <dbReference type="NCBI Taxonomy" id="6832"/>
    <lineage>
        <taxon>Eukaryota</taxon>
        <taxon>Metazoa</taxon>
        <taxon>Ecdysozoa</taxon>
        <taxon>Arthropoda</taxon>
        <taxon>Crustacea</taxon>
        <taxon>Multicrustacea</taxon>
        <taxon>Hexanauplia</taxon>
        <taxon>Copepoda</taxon>
        <taxon>Harpacticoida</taxon>
        <taxon>Harpacticidae</taxon>
        <taxon>Tigriopus</taxon>
    </lineage>
</organism>
<gene>
    <name evidence="2" type="ORF">TCAL_09470</name>
</gene>
<keyword evidence="3" id="KW-1185">Reference proteome</keyword>
<dbReference type="InterPro" id="IPR009836">
    <property type="entry name" value="GRDP-like"/>
</dbReference>
<dbReference type="PANTHER" id="PTHR34365:SF7">
    <property type="entry name" value="GLYCINE-RICH DOMAIN-CONTAINING PROTEIN 1"/>
    <property type="match status" value="1"/>
</dbReference>
<dbReference type="Proteomes" id="UP000318571">
    <property type="component" value="Chromosome 11"/>
</dbReference>
<accession>A0A553PKA5</accession>
<dbReference type="Pfam" id="PF07173">
    <property type="entry name" value="GRDP-like"/>
    <property type="match status" value="1"/>
</dbReference>
<proteinExistence type="predicted"/>
<evidence type="ECO:0000313" key="2">
    <source>
        <dbReference type="EMBL" id="TRY78112.1"/>
    </source>
</evidence>
<name>A0A553PKA5_TIGCA</name>
<evidence type="ECO:0008006" key="4">
    <source>
        <dbReference type="Google" id="ProtNLM"/>
    </source>
</evidence>
<dbReference type="OMA" id="HEHQKIM"/>
<protein>
    <recommendedName>
        <fullName evidence="4">Glycine-rich domain-containing protein 1</fullName>
    </recommendedName>
</protein>
<evidence type="ECO:0000313" key="3">
    <source>
        <dbReference type="Proteomes" id="UP000318571"/>
    </source>
</evidence>
<dbReference type="AlphaFoldDB" id="A0A553PKA5"/>
<comment type="caution">
    <text evidence="2">The sequence shown here is derived from an EMBL/GenBank/DDBJ whole genome shotgun (WGS) entry which is preliminary data.</text>
</comment>
<reference evidence="2 3" key="1">
    <citation type="journal article" date="2018" name="Nat. Ecol. Evol.">
        <title>Genomic signatures of mitonuclear coevolution across populations of Tigriopus californicus.</title>
        <authorList>
            <person name="Barreto F.S."/>
            <person name="Watson E.T."/>
            <person name="Lima T.G."/>
            <person name="Willett C.S."/>
            <person name="Edmands S."/>
            <person name="Li W."/>
            <person name="Burton R.S."/>
        </authorList>
    </citation>
    <scope>NUCLEOTIDE SEQUENCE [LARGE SCALE GENOMIC DNA]</scope>
    <source>
        <strain evidence="2 3">San Diego</strain>
    </source>
</reference>
<dbReference type="PANTHER" id="PTHR34365">
    <property type="entry name" value="ENOLASE (DUF1399)"/>
    <property type="match status" value="1"/>
</dbReference>
<feature type="region of interest" description="Disordered" evidence="1">
    <location>
        <begin position="1"/>
        <end position="29"/>
    </location>
</feature>
<sequence>MKRNRMEVTRVNVAEAHHPKDEAGSPASLGNAITPKLNLSAVRNELEFLETIDEAGHIYYDPGYIQNAIRRYETFWIPFIKEHSGDTVAKDLNVAPPLDVHWVWHCHMLCPTKYKTDLERTQLGRFIHHQPLDSITLQTLRNHTQKLWERQFPKEPFDFLSVDPLKVPEGVPFETNFSYDILAAALRQRSFFYQVSLPHYRLKSFIGKNFMRYQMYLKLKQRNPNTFLVPCYDIDIIWHTHQVIPADYQNDTITILGSILPHDDSVNDRSPGSKLNNADTETRTLWRDNFGMDFAQPGAMYRGPTAKGRLLSLTQEFQRSLHTGTMDVIIFHSFEFEAEKDLKASEKYEYILRVFTLKSDLGGKCERRRKYAMKLKGERTESNVIKFVNPAECLTIPEGCDGEIEFEVERRSKTQKPSIFSCLGFSTQDKSIGESRKTLICKDLKVGDNPVKKSLYPGGILTGFVVRKSDTHQDMMKKLYIAEGSYYDCVIPENIENMWGPIPLERLPEGVDNHCKAVTHGVIFRRIYDPNGLKMFSVYLIHSLPLEMSAIQVFVGDKMATVAHLVGPDTLGTDETRLGLAEDLRNKPYRAMLIKDNDGDWGICTAAWLGMKAGTPGIPASRGRRGVPGVPGKPGYFKMYFFNLRTKEHKSIVFPENFTAVSGHKYRFTLPNLFVDLEKGSMVITPPNHITSTSAVPNGHHGKAAAKEPATPKPYEMAQQVTLAFATSLLYLMVQPHPANFEDEDSKKIIMTANDGVRIRPMFLECAQLAFLTYCGWKFRNEIPTNSTLKNVCGQGAAAGCMADISIVGGALIMADASMGGQVGCDVGGCGGCGGCGSGGLGAAGGNGFFDGGGYAGMEGGGWSEWAGGGGGSFGDGDGGDGGGDGGGGGCGGCGGCGG</sequence>